<feature type="transmembrane region" description="Helical" evidence="1">
    <location>
        <begin position="69"/>
        <end position="89"/>
    </location>
</feature>
<feature type="transmembrane region" description="Helical" evidence="1">
    <location>
        <begin position="101"/>
        <end position="120"/>
    </location>
</feature>
<keyword evidence="1" id="KW-1133">Transmembrane helix</keyword>
<dbReference type="PANTHER" id="PTHR44757">
    <property type="entry name" value="DIGUANYLATE CYCLASE DGCP"/>
    <property type="match status" value="1"/>
</dbReference>
<dbReference type="InterPro" id="IPR029787">
    <property type="entry name" value="Nucleotide_cyclase"/>
</dbReference>
<dbReference type="InterPro" id="IPR043128">
    <property type="entry name" value="Rev_trsase/Diguanyl_cyclase"/>
</dbReference>
<dbReference type="InterPro" id="IPR000160">
    <property type="entry name" value="GGDEF_dom"/>
</dbReference>
<feature type="transmembrane region" description="Helical" evidence="1">
    <location>
        <begin position="272"/>
        <end position="290"/>
    </location>
</feature>
<evidence type="ECO:0000256" key="1">
    <source>
        <dbReference type="SAM" id="Phobius"/>
    </source>
</evidence>
<comment type="caution">
    <text evidence="4">The sequence shown here is derived from an EMBL/GenBank/DDBJ whole genome shotgun (WGS) entry which is preliminary data.</text>
</comment>
<organism evidence="4 5">
    <name type="scientific">Deinococcus hohokamensis</name>
    <dbReference type="NCBI Taxonomy" id="309883"/>
    <lineage>
        <taxon>Bacteria</taxon>
        <taxon>Thermotogati</taxon>
        <taxon>Deinococcota</taxon>
        <taxon>Deinococci</taxon>
        <taxon>Deinococcales</taxon>
        <taxon>Deinococcaceae</taxon>
        <taxon>Deinococcus</taxon>
    </lineage>
</organism>
<protein>
    <submittedName>
        <fullName evidence="4">Bifunctional diguanylate cyclase/phosphodiesterase</fullName>
    </submittedName>
</protein>
<sequence length="773" mass="84106">MNRTNFPTVVFFLLVASLLGHAAWLMSGAGPERLRDVLGNLSFFPTCLLATALAWTLARRLTGQPQRAWRLFTAGLVSWSAGQALYTWLDLSGRSTFPSAADIGYLLLAPCMLLGVLHIWRSAPSRILALSFLLDVAIILTALGDVLWQVSIQRILALYAGQPFALGVAVAYPVSDLVLVALVLAMAVWQPRSLDRAQLGLLGGGLIMLFGAHTLYAHQAAQNAYHVGLPLDVLWSLAFTLFGAAAYVRLARPDPAPVSGPGPWSVQRRHRLNVMLPTAALALSYTVFFLAQSPRSSGRGPWLDPASLLVFALLFGRQVLAVMDNSRLNRDLEFQAEHDALTGLLNRSSLHENLAQRIQIAERQGNLVGVMFLDLDRMKQVNDAYGHAAGDQVLRHIAGRLSANTRSSDAVARFGGDEFVLAMTVDSREQLTQVAQRILGAVAQPILFGDTEFHITVSMGIAVCPGDSSDATAALHQADLAMYRAKATGKNTFSFYDPQDHATQRTQVQLEEQLRDALRHDTLELHYQPVVALPGAEVVGFEALLRWTSPTLGPVSPLTVVQLAEERALMPQLGAWVLSTAVQQLAVWRRAGHRVSVSVNVSATQFGLSGFVDEVTNILNHTGVPGEALVLELTESTLIQDAEASARKMRALRELGVRIALDDFGTGYSSLSYLRQLPVDFLKIDRSFVNILADGGDAFVRAIVTLAHAQGARVVAEGVEEAWQQDVLEGLDCDLGQGYFFARPLSADLAEATLSERATQPLQVPERATRQRE</sequence>
<dbReference type="SUPFAM" id="SSF55073">
    <property type="entry name" value="Nucleotide cyclase"/>
    <property type="match status" value="1"/>
</dbReference>
<feature type="transmembrane region" description="Helical" evidence="1">
    <location>
        <begin position="127"/>
        <end position="144"/>
    </location>
</feature>
<feature type="transmembrane region" description="Helical" evidence="1">
    <location>
        <begin position="164"/>
        <end position="189"/>
    </location>
</feature>
<dbReference type="EMBL" id="JBHSEI010000005">
    <property type="protein sequence ID" value="MFC4638390.1"/>
    <property type="molecule type" value="Genomic_DNA"/>
</dbReference>
<dbReference type="PROSITE" id="PS50887">
    <property type="entry name" value="GGDEF"/>
    <property type="match status" value="1"/>
</dbReference>
<dbReference type="Gene3D" id="3.30.70.270">
    <property type="match status" value="1"/>
</dbReference>
<dbReference type="Pfam" id="PF00990">
    <property type="entry name" value="GGDEF"/>
    <property type="match status" value="1"/>
</dbReference>
<dbReference type="RefSeq" id="WP_380061396.1">
    <property type="nucleotide sequence ID" value="NZ_JBHSEI010000005.1"/>
</dbReference>
<keyword evidence="5" id="KW-1185">Reference proteome</keyword>
<dbReference type="Gene3D" id="3.20.20.450">
    <property type="entry name" value="EAL domain"/>
    <property type="match status" value="1"/>
</dbReference>
<dbReference type="PANTHER" id="PTHR44757:SF2">
    <property type="entry name" value="BIOFILM ARCHITECTURE MAINTENANCE PROTEIN MBAA"/>
    <property type="match status" value="1"/>
</dbReference>
<proteinExistence type="predicted"/>
<dbReference type="InterPro" id="IPR035919">
    <property type="entry name" value="EAL_sf"/>
</dbReference>
<dbReference type="InterPro" id="IPR001633">
    <property type="entry name" value="EAL_dom"/>
</dbReference>
<feature type="transmembrane region" description="Helical" evidence="1">
    <location>
        <begin position="37"/>
        <end position="57"/>
    </location>
</feature>
<dbReference type="Proteomes" id="UP001595952">
    <property type="component" value="Unassembled WGS sequence"/>
</dbReference>
<reference evidence="5" key="1">
    <citation type="journal article" date="2019" name="Int. J. Syst. Evol. Microbiol.">
        <title>The Global Catalogue of Microorganisms (GCM) 10K type strain sequencing project: providing services to taxonomists for standard genome sequencing and annotation.</title>
        <authorList>
            <consortium name="The Broad Institute Genomics Platform"/>
            <consortium name="The Broad Institute Genome Sequencing Center for Infectious Disease"/>
            <person name="Wu L."/>
            <person name="Ma J."/>
        </authorList>
    </citation>
    <scope>NUCLEOTIDE SEQUENCE [LARGE SCALE GENOMIC DNA]</scope>
    <source>
        <strain evidence="5">CCUG 55995</strain>
    </source>
</reference>
<feature type="domain" description="GGDEF" evidence="3">
    <location>
        <begin position="366"/>
        <end position="498"/>
    </location>
</feature>
<accession>A0ABV9IAS2</accession>
<evidence type="ECO:0000313" key="4">
    <source>
        <dbReference type="EMBL" id="MFC4638390.1"/>
    </source>
</evidence>
<feature type="domain" description="EAL" evidence="2">
    <location>
        <begin position="507"/>
        <end position="758"/>
    </location>
</feature>
<dbReference type="SUPFAM" id="SSF141868">
    <property type="entry name" value="EAL domain-like"/>
    <property type="match status" value="1"/>
</dbReference>
<dbReference type="PROSITE" id="PS50883">
    <property type="entry name" value="EAL"/>
    <property type="match status" value="1"/>
</dbReference>
<evidence type="ECO:0000259" key="2">
    <source>
        <dbReference type="PROSITE" id="PS50883"/>
    </source>
</evidence>
<gene>
    <name evidence="4" type="ORF">ACFO0D_08530</name>
</gene>
<feature type="transmembrane region" description="Helical" evidence="1">
    <location>
        <begin position="233"/>
        <end position="251"/>
    </location>
</feature>
<name>A0ABV9IAS2_9DEIO</name>
<evidence type="ECO:0000313" key="5">
    <source>
        <dbReference type="Proteomes" id="UP001595952"/>
    </source>
</evidence>
<evidence type="ECO:0000259" key="3">
    <source>
        <dbReference type="PROSITE" id="PS50887"/>
    </source>
</evidence>
<dbReference type="CDD" id="cd01948">
    <property type="entry name" value="EAL"/>
    <property type="match status" value="1"/>
</dbReference>
<dbReference type="Pfam" id="PF00563">
    <property type="entry name" value="EAL"/>
    <property type="match status" value="1"/>
</dbReference>
<dbReference type="NCBIfam" id="TIGR00254">
    <property type="entry name" value="GGDEF"/>
    <property type="match status" value="1"/>
</dbReference>
<feature type="transmembrane region" description="Helical" evidence="1">
    <location>
        <begin position="201"/>
        <end position="221"/>
    </location>
</feature>
<keyword evidence="1" id="KW-0472">Membrane</keyword>
<dbReference type="InterPro" id="IPR052155">
    <property type="entry name" value="Biofilm_reg_signaling"/>
</dbReference>
<keyword evidence="1" id="KW-0812">Transmembrane</keyword>
<dbReference type="SMART" id="SM00267">
    <property type="entry name" value="GGDEF"/>
    <property type="match status" value="1"/>
</dbReference>
<dbReference type="CDD" id="cd01949">
    <property type="entry name" value="GGDEF"/>
    <property type="match status" value="1"/>
</dbReference>
<dbReference type="SMART" id="SM00052">
    <property type="entry name" value="EAL"/>
    <property type="match status" value="1"/>
</dbReference>